<dbReference type="Gramene" id="MELO3C029574.2.1">
    <property type="protein sequence ID" value="MELO3C029574.2.1"/>
    <property type="gene ID" value="MELO3C029574.2"/>
</dbReference>
<proteinExistence type="predicted"/>
<keyword evidence="1" id="KW-1133">Transmembrane helix</keyword>
<reference evidence="2" key="1">
    <citation type="submission" date="2023-03" db="UniProtKB">
        <authorList>
            <consortium name="EnsemblPlants"/>
        </authorList>
    </citation>
    <scope>IDENTIFICATION</scope>
</reference>
<keyword evidence="1" id="KW-0472">Membrane</keyword>
<feature type="transmembrane region" description="Helical" evidence="1">
    <location>
        <begin position="43"/>
        <end position="69"/>
    </location>
</feature>
<name>A0A9I9E6R6_CUCME</name>
<dbReference type="Gene3D" id="1.25.40.1030">
    <property type="match status" value="1"/>
</dbReference>
<evidence type="ECO:0000256" key="1">
    <source>
        <dbReference type="SAM" id="Phobius"/>
    </source>
</evidence>
<accession>A0A9I9E6R6</accession>
<protein>
    <submittedName>
        <fullName evidence="2">Uncharacterized protein</fullName>
    </submittedName>
</protein>
<dbReference type="AlphaFoldDB" id="A0A9I9E6R6"/>
<dbReference type="EnsemblPlants" id="MELO3C029574.2.1">
    <property type="protein sequence ID" value="MELO3C029574.2.1"/>
    <property type="gene ID" value="MELO3C029574.2"/>
</dbReference>
<evidence type="ECO:0000313" key="2">
    <source>
        <dbReference type="EnsemblPlants" id="MELO3C029574.2.1"/>
    </source>
</evidence>
<keyword evidence="1" id="KW-0812">Transmembrane</keyword>
<organism evidence="2">
    <name type="scientific">Cucumis melo</name>
    <name type="common">Muskmelon</name>
    <dbReference type="NCBI Taxonomy" id="3656"/>
    <lineage>
        <taxon>Eukaryota</taxon>
        <taxon>Viridiplantae</taxon>
        <taxon>Streptophyta</taxon>
        <taxon>Embryophyta</taxon>
        <taxon>Tracheophyta</taxon>
        <taxon>Spermatophyta</taxon>
        <taxon>Magnoliopsida</taxon>
        <taxon>eudicotyledons</taxon>
        <taxon>Gunneridae</taxon>
        <taxon>Pentapetalae</taxon>
        <taxon>rosids</taxon>
        <taxon>fabids</taxon>
        <taxon>Cucurbitales</taxon>
        <taxon>Cucurbitaceae</taxon>
        <taxon>Benincaseae</taxon>
        <taxon>Cucumis</taxon>
    </lineage>
</organism>
<sequence>MEKTIVLALVTGQKRFSVTLCKLVEKYAEILASQGQLTMALEYIKISCLVMEVVKVALPLFFFITVLIIHDQNKLKGREMQNMGLFGTLSPSIENLSHIYNSNGGKILTRPTTVQTYIYIYISLVFQPEAEHNFREERAIRKAEMEATKRTLTCISTSYQTDSCTLRIIDIFLCPCIEPIDSDLTIHNCSQ</sequence>